<name>A0A1G2H1E4_9BACT</name>
<evidence type="ECO:0000313" key="1">
    <source>
        <dbReference type="EMBL" id="OGZ56277.1"/>
    </source>
</evidence>
<reference evidence="1 2" key="1">
    <citation type="journal article" date="2016" name="Nat. Commun.">
        <title>Thousands of microbial genomes shed light on interconnected biogeochemical processes in an aquifer system.</title>
        <authorList>
            <person name="Anantharaman K."/>
            <person name="Brown C.T."/>
            <person name="Hug L.A."/>
            <person name="Sharon I."/>
            <person name="Castelle C.J."/>
            <person name="Probst A.J."/>
            <person name="Thomas B.C."/>
            <person name="Singh A."/>
            <person name="Wilkins M.J."/>
            <person name="Karaoz U."/>
            <person name="Brodie E.L."/>
            <person name="Williams K.H."/>
            <person name="Hubbard S.S."/>
            <person name="Banfield J.F."/>
        </authorList>
    </citation>
    <scope>NUCLEOTIDE SEQUENCE [LARGE SCALE GENOMIC DNA]</scope>
</reference>
<dbReference type="EMBL" id="MHNY01000015">
    <property type="protein sequence ID" value="OGZ56277.1"/>
    <property type="molecule type" value="Genomic_DNA"/>
</dbReference>
<sequence length="68" mass="7774">MFVPSMFGFTKEELKLLRSLRTPVQVQDFLDTLPMNFGEQGDTLMSPRRVMRERKAHCMEGALLAATV</sequence>
<dbReference type="AlphaFoldDB" id="A0A1G2H1E4"/>
<proteinExistence type="predicted"/>
<organism evidence="1 2">
    <name type="scientific">Candidatus Ryanbacteria bacterium RIFCSPLOWO2_02_FULL_45_11c</name>
    <dbReference type="NCBI Taxonomy" id="1802128"/>
    <lineage>
        <taxon>Bacteria</taxon>
        <taxon>Candidatus Ryaniibacteriota</taxon>
    </lineage>
</organism>
<protein>
    <submittedName>
        <fullName evidence="1">Uncharacterized protein</fullName>
    </submittedName>
</protein>
<accession>A0A1G2H1E4</accession>
<gene>
    <name evidence="1" type="ORF">A3H64_03125</name>
</gene>
<evidence type="ECO:0000313" key="2">
    <source>
        <dbReference type="Proteomes" id="UP000178186"/>
    </source>
</evidence>
<dbReference type="Proteomes" id="UP000178186">
    <property type="component" value="Unassembled WGS sequence"/>
</dbReference>
<dbReference type="STRING" id="1802128.A3H64_03125"/>
<comment type="caution">
    <text evidence="1">The sequence shown here is derived from an EMBL/GenBank/DDBJ whole genome shotgun (WGS) entry which is preliminary data.</text>
</comment>